<feature type="chain" id="PRO_5014604397" evidence="1">
    <location>
        <begin position="19"/>
        <end position="105"/>
    </location>
</feature>
<name>A0A2M4DAH1_ANODA</name>
<evidence type="ECO:0000313" key="2">
    <source>
        <dbReference type="EMBL" id="MBW74556.1"/>
    </source>
</evidence>
<dbReference type="AlphaFoldDB" id="A0A2M4DAH1"/>
<protein>
    <submittedName>
        <fullName evidence="2">Putative secreted protein</fullName>
    </submittedName>
</protein>
<evidence type="ECO:0000256" key="1">
    <source>
        <dbReference type="SAM" id="SignalP"/>
    </source>
</evidence>
<accession>A0A2M4DAH1</accession>
<keyword evidence="1" id="KW-0732">Signal</keyword>
<proteinExistence type="predicted"/>
<organism evidence="2">
    <name type="scientific">Anopheles darlingi</name>
    <name type="common">Mosquito</name>
    <dbReference type="NCBI Taxonomy" id="43151"/>
    <lineage>
        <taxon>Eukaryota</taxon>
        <taxon>Metazoa</taxon>
        <taxon>Ecdysozoa</taxon>
        <taxon>Arthropoda</taxon>
        <taxon>Hexapoda</taxon>
        <taxon>Insecta</taxon>
        <taxon>Pterygota</taxon>
        <taxon>Neoptera</taxon>
        <taxon>Endopterygota</taxon>
        <taxon>Diptera</taxon>
        <taxon>Nematocera</taxon>
        <taxon>Culicoidea</taxon>
        <taxon>Culicidae</taxon>
        <taxon>Anophelinae</taxon>
        <taxon>Anopheles</taxon>
    </lineage>
</organism>
<feature type="signal peptide" evidence="1">
    <location>
        <begin position="1"/>
        <end position="18"/>
    </location>
</feature>
<reference evidence="2" key="1">
    <citation type="submission" date="2018-01" db="EMBL/GenBank/DDBJ databases">
        <title>An insight into the sialome of Amazonian anophelines.</title>
        <authorList>
            <person name="Ribeiro J.M."/>
            <person name="Scarpassa V."/>
            <person name="Calvo E."/>
        </authorList>
    </citation>
    <scope>NUCLEOTIDE SEQUENCE</scope>
</reference>
<sequence length="105" mass="12039">MRCKSSMILSVLLRSTVARANWFSVNCSIDPFAASMACIVSSRRFIQPMASCNRSSRVINLLRSAERITASSTYRRKSSDIDTWLMLICEARALMRCRIFLSRFF</sequence>
<dbReference type="EMBL" id="GGFL01010378">
    <property type="protein sequence ID" value="MBW74556.1"/>
    <property type="molecule type" value="Transcribed_RNA"/>
</dbReference>